<dbReference type="STRING" id="1855383.SAMN05216548_114108"/>
<name>A0A1H9MZ36_9HYPH</name>
<dbReference type="EMBL" id="FOFG01000014">
    <property type="protein sequence ID" value="SER28729.1"/>
    <property type="molecule type" value="Genomic_DNA"/>
</dbReference>
<protein>
    <submittedName>
        <fullName evidence="1">Uncharacterized protein</fullName>
    </submittedName>
</protein>
<dbReference type="RefSeq" id="WP_143062027.1">
    <property type="nucleotide sequence ID" value="NZ_FOFG01000014.1"/>
</dbReference>
<organism evidence="1 2">
    <name type="scientific">Faunimonas pinastri</name>
    <dbReference type="NCBI Taxonomy" id="1855383"/>
    <lineage>
        <taxon>Bacteria</taxon>
        <taxon>Pseudomonadati</taxon>
        <taxon>Pseudomonadota</taxon>
        <taxon>Alphaproteobacteria</taxon>
        <taxon>Hyphomicrobiales</taxon>
        <taxon>Afifellaceae</taxon>
        <taxon>Faunimonas</taxon>
    </lineage>
</organism>
<reference evidence="1 2" key="1">
    <citation type="submission" date="2016-10" db="EMBL/GenBank/DDBJ databases">
        <authorList>
            <person name="de Groot N.N."/>
        </authorList>
    </citation>
    <scope>NUCLEOTIDE SEQUENCE [LARGE SCALE GENOMIC DNA]</scope>
    <source>
        <strain evidence="1 2">A52C2</strain>
    </source>
</reference>
<gene>
    <name evidence="1" type="ORF">SAMN05216548_114108</name>
</gene>
<accession>A0A1H9MZ36</accession>
<proteinExistence type="predicted"/>
<evidence type="ECO:0000313" key="1">
    <source>
        <dbReference type="EMBL" id="SER28729.1"/>
    </source>
</evidence>
<sequence length="107" mass="11233">MGIKSIFAKIFGAAEEAEEFVERSVAHIVAPLGNIIEELKEHAEDKLSLADFHQERSVAHKVAAREATTEAAQAQAAAQNIQKLIAVPVETPAADNDSAPATASSAA</sequence>
<evidence type="ECO:0000313" key="2">
    <source>
        <dbReference type="Proteomes" id="UP000199647"/>
    </source>
</evidence>
<dbReference type="AlphaFoldDB" id="A0A1H9MZ36"/>
<keyword evidence="2" id="KW-1185">Reference proteome</keyword>
<dbReference type="Proteomes" id="UP000199647">
    <property type="component" value="Unassembled WGS sequence"/>
</dbReference>